<comment type="cofactor">
    <cofactor evidence="7">
        <name>Mg(2+)</name>
        <dbReference type="ChEBI" id="CHEBI:18420"/>
    </cofactor>
</comment>
<keyword evidence="7" id="KW-0479">Metal-binding</keyword>
<dbReference type="InterPro" id="IPR036688">
    <property type="entry name" value="MoeA_C_domain_IV_sf"/>
</dbReference>
<keyword evidence="5 7" id="KW-0501">Molybdenum cofactor biosynthesis</keyword>
<dbReference type="Pfam" id="PF03453">
    <property type="entry name" value="MoeA_N"/>
    <property type="match status" value="1"/>
</dbReference>
<dbReference type="InterPro" id="IPR036135">
    <property type="entry name" value="MoeA_linker/N_sf"/>
</dbReference>
<dbReference type="EC" id="2.10.1.1" evidence="7"/>
<dbReference type="Pfam" id="PF03454">
    <property type="entry name" value="MoeA_C"/>
    <property type="match status" value="1"/>
</dbReference>
<feature type="compositionally biased region" description="Low complexity" evidence="8">
    <location>
        <begin position="155"/>
        <end position="165"/>
    </location>
</feature>
<dbReference type="SMART" id="SM00852">
    <property type="entry name" value="MoCF_biosynth"/>
    <property type="match status" value="1"/>
</dbReference>
<gene>
    <name evidence="10" type="primary">glp</name>
    <name evidence="10" type="ORF">ABFY20_07225</name>
</gene>
<dbReference type="PANTHER" id="PTHR10192:SF5">
    <property type="entry name" value="GEPHYRIN"/>
    <property type="match status" value="1"/>
</dbReference>
<evidence type="ECO:0000256" key="8">
    <source>
        <dbReference type="SAM" id="MobiDB-lite"/>
    </source>
</evidence>
<evidence type="ECO:0000256" key="4">
    <source>
        <dbReference type="ARBA" id="ARBA00022505"/>
    </source>
</evidence>
<evidence type="ECO:0000256" key="6">
    <source>
        <dbReference type="ARBA" id="ARBA00047317"/>
    </source>
</evidence>
<comment type="function">
    <text evidence="1 7">Catalyzes the insertion of molybdate into adenylated molybdopterin with the concomitant release of AMP.</text>
</comment>
<dbReference type="GO" id="GO:0006777">
    <property type="term" value="P:Mo-molybdopterin cofactor biosynthetic process"/>
    <property type="evidence" value="ECO:0007669"/>
    <property type="project" value="UniProtKB-UniRule"/>
</dbReference>
<dbReference type="PANTHER" id="PTHR10192">
    <property type="entry name" value="MOLYBDOPTERIN BIOSYNTHESIS PROTEIN"/>
    <property type="match status" value="1"/>
</dbReference>
<dbReference type="Gene3D" id="3.40.980.10">
    <property type="entry name" value="MoaB/Mog-like domain"/>
    <property type="match status" value="1"/>
</dbReference>
<dbReference type="Gene3D" id="2.170.190.11">
    <property type="entry name" value="Molybdopterin biosynthesis moea protein, domain 3"/>
    <property type="match status" value="1"/>
</dbReference>
<dbReference type="SUPFAM" id="SSF63867">
    <property type="entry name" value="MoeA C-terminal domain-like"/>
    <property type="match status" value="1"/>
</dbReference>
<dbReference type="CDD" id="cd00887">
    <property type="entry name" value="MoeA"/>
    <property type="match status" value="1"/>
</dbReference>
<dbReference type="GO" id="GO:0005829">
    <property type="term" value="C:cytosol"/>
    <property type="evidence" value="ECO:0007669"/>
    <property type="project" value="TreeGrafter"/>
</dbReference>
<dbReference type="Pfam" id="PF00994">
    <property type="entry name" value="MoCF_biosynth"/>
    <property type="match status" value="1"/>
</dbReference>
<dbReference type="InterPro" id="IPR001453">
    <property type="entry name" value="MoaB/Mog_dom"/>
</dbReference>
<evidence type="ECO:0000256" key="2">
    <source>
        <dbReference type="ARBA" id="ARBA00005046"/>
    </source>
</evidence>
<dbReference type="GO" id="GO:0061599">
    <property type="term" value="F:molybdopterin molybdotransferase activity"/>
    <property type="evidence" value="ECO:0007669"/>
    <property type="project" value="UniProtKB-UniRule"/>
</dbReference>
<dbReference type="NCBIfam" id="NF045515">
    <property type="entry name" value="Glp_gephyrin"/>
    <property type="match status" value="1"/>
</dbReference>
<evidence type="ECO:0000256" key="1">
    <source>
        <dbReference type="ARBA" id="ARBA00002901"/>
    </source>
</evidence>
<feature type="region of interest" description="Disordered" evidence="8">
    <location>
        <begin position="130"/>
        <end position="174"/>
    </location>
</feature>
<evidence type="ECO:0000259" key="9">
    <source>
        <dbReference type="SMART" id="SM00852"/>
    </source>
</evidence>
<name>A0AB39BLD2_9MICO</name>
<organism evidence="10">
    <name type="scientific">Herbiconiux sp. A18JL235</name>
    <dbReference type="NCBI Taxonomy" id="3152363"/>
    <lineage>
        <taxon>Bacteria</taxon>
        <taxon>Bacillati</taxon>
        <taxon>Actinomycetota</taxon>
        <taxon>Actinomycetes</taxon>
        <taxon>Micrococcales</taxon>
        <taxon>Microbacteriaceae</taxon>
        <taxon>Herbiconiux</taxon>
    </lineage>
</organism>
<comment type="pathway">
    <text evidence="2 7">Cofactor biosynthesis; molybdopterin biosynthesis.</text>
</comment>
<reference evidence="10" key="1">
    <citation type="submission" date="2024-05" db="EMBL/GenBank/DDBJ databases">
        <title>Herbiconiux sp. A18JL235.</title>
        <authorList>
            <person name="Zhang G."/>
        </authorList>
    </citation>
    <scope>NUCLEOTIDE SEQUENCE</scope>
    <source>
        <strain evidence="10">A18JL235</strain>
    </source>
</reference>
<dbReference type="InterPro" id="IPR036425">
    <property type="entry name" value="MoaB/Mog-like_dom_sf"/>
</dbReference>
<keyword evidence="4 7" id="KW-0500">Molybdenum</keyword>
<dbReference type="InterPro" id="IPR038987">
    <property type="entry name" value="MoeA-like"/>
</dbReference>
<dbReference type="GO" id="GO:0046872">
    <property type="term" value="F:metal ion binding"/>
    <property type="evidence" value="ECO:0007669"/>
    <property type="project" value="UniProtKB-UniRule"/>
</dbReference>
<dbReference type="EMBL" id="CP162511">
    <property type="protein sequence ID" value="XDI06887.1"/>
    <property type="molecule type" value="Genomic_DNA"/>
</dbReference>
<dbReference type="InterPro" id="IPR005110">
    <property type="entry name" value="MoeA_linker/N"/>
</dbReference>
<dbReference type="SUPFAM" id="SSF53218">
    <property type="entry name" value="Molybdenum cofactor biosynthesis proteins"/>
    <property type="match status" value="1"/>
</dbReference>
<feature type="domain" description="MoaB/Mog" evidence="9">
    <location>
        <begin position="233"/>
        <end position="378"/>
    </location>
</feature>
<evidence type="ECO:0000256" key="5">
    <source>
        <dbReference type="ARBA" id="ARBA00023150"/>
    </source>
</evidence>
<protein>
    <recommendedName>
        <fullName evidence="7">Molybdopterin molybdenumtransferase</fullName>
        <ecNumber evidence="7">2.10.1.1</ecNumber>
    </recommendedName>
</protein>
<keyword evidence="7" id="KW-0460">Magnesium</keyword>
<evidence type="ECO:0000256" key="7">
    <source>
        <dbReference type="RuleBase" id="RU365090"/>
    </source>
</evidence>
<proteinExistence type="inferred from homology"/>
<keyword evidence="7" id="KW-0808">Transferase</keyword>
<comment type="catalytic activity">
    <reaction evidence="6">
        <text>adenylyl-molybdopterin + molybdate = Mo-molybdopterin + AMP + H(+)</text>
        <dbReference type="Rhea" id="RHEA:35047"/>
        <dbReference type="ChEBI" id="CHEBI:15378"/>
        <dbReference type="ChEBI" id="CHEBI:36264"/>
        <dbReference type="ChEBI" id="CHEBI:62727"/>
        <dbReference type="ChEBI" id="CHEBI:71302"/>
        <dbReference type="ChEBI" id="CHEBI:456215"/>
        <dbReference type="EC" id="2.10.1.1"/>
    </reaction>
</comment>
<evidence type="ECO:0000313" key="10">
    <source>
        <dbReference type="EMBL" id="XDI06887.1"/>
    </source>
</evidence>
<dbReference type="AlphaFoldDB" id="A0AB39BLD2"/>
<evidence type="ECO:0000256" key="3">
    <source>
        <dbReference type="ARBA" id="ARBA00010763"/>
    </source>
</evidence>
<dbReference type="SUPFAM" id="SSF63882">
    <property type="entry name" value="MoeA N-terminal region -like"/>
    <property type="match status" value="1"/>
</dbReference>
<dbReference type="Gene3D" id="2.40.340.10">
    <property type="entry name" value="MoeA, C-terminal, domain IV"/>
    <property type="match status" value="1"/>
</dbReference>
<comment type="similarity">
    <text evidence="3 7">Belongs to the MoeA family.</text>
</comment>
<sequence length="461" mass="47257">MRTIDDHRREISALLAPVSEALGIETLPVDAAMMAASPELYRRRVLADDLRAPSSLPAFDNSQMDGYAVLAADLASATADSPVTLRVVQRIAAGDAAGEHLGGTATPIMTGAPVPRGADAVVQIERADPPVFPSQVRGQARSGQNHAGQARETVPGEAAPAEAAGPPEPPAAAPVVAFASPVDPGTFIRAAGSDVATGEVLLPASTELGPAQFGVIAGTGAIEITVRARPRVLLVSTGHEIRDPGSLLAPGQIFDANSAALTAALLEIGCAVTPVPCRSDDAEVLLELLDEHAPHHDVVVTVGGVSAGVREVVRDALGPRGVSFVKVAMQPGGPQGFGMLRLGDADTPGPAIPTVCLPGNPVSALVSFEAFLRPALRGTLGVSPVLRENRRAPAAHPFTSPAGHHQLRRGVLNDDGALELVGGPSSHLLHSYAASTVLVHVPVGTAEVSAGDELDYWRIDG</sequence>
<accession>A0AB39BLD2</accession>
<dbReference type="RefSeq" id="WP_368499265.1">
    <property type="nucleotide sequence ID" value="NZ_CP162511.1"/>
</dbReference>
<dbReference type="Gene3D" id="3.90.105.10">
    <property type="entry name" value="Molybdopterin biosynthesis moea protein, domain 2"/>
    <property type="match status" value="1"/>
</dbReference>
<dbReference type="InterPro" id="IPR005111">
    <property type="entry name" value="MoeA_C_domain_IV"/>
</dbReference>